<feature type="domain" description="Putative DNA-binding" evidence="1">
    <location>
        <begin position="11"/>
        <end position="94"/>
    </location>
</feature>
<name>A0A368VB38_9BACT</name>
<accession>A0A368VB38</accession>
<evidence type="ECO:0000313" key="4">
    <source>
        <dbReference type="Proteomes" id="UP000252733"/>
    </source>
</evidence>
<sequence>MLKSSPTYMAQASLAGYCREGTPRSLPGVREDNLSHYRRLIRNIFDDTLTTAYPITRQLLSDEEWDRLVDDFMRNFSPSSPLVWQMPRELWEYVSDSGHHLTVKYPFLTDLLWFEWLEIELYMMKDIKVLVSHKGDLKQDKLVLNPEHKIVGFEWPVFLKSPEKIGDDDKGQYYLVMFRHPANKSVRFIHVSPVLARLIELLSENSKSLEELIADLSIDLKAAISSEQQSHIEIFLSGLFEKGLLIGYANSIDW</sequence>
<dbReference type="EMBL" id="QPIZ01000004">
    <property type="protein sequence ID" value="RCW38348.1"/>
    <property type="molecule type" value="Genomic_DNA"/>
</dbReference>
<feature type="domain" description="NGO1945-like C-terminal" evidence="2">
    <location>
        <begin position="145"/>
        <end position="237"/>
    </location>
</feature>
<dbReference type="Proteomes" id="UP000252733">
    <property type="component" value="Unassembled WGS sequence"/>
</dbReference>
<evidence type="ECO:0000259" key="1">
    <source>
        <dbReference type="Pfam" id="PF09836"/>
    </source>
</evidence>
<organism evidence="3 4">
    <name type="scientific">Marinilabilia salmonicolor</name>
    <dbReference type="NCBI Taxonomy" id="989"/>
    <lineage>
        <taxon>Bacteria</taxon>
        <taxon>Pseudomonadati</taxon>
        <taxon>Bacteroidota</taxon>
        <taxon>Bacteroidia</taxon>
        <taxon>Marinilabiliales</taxon>
        <taxon>Marinilabiliaceae</taxon>
        <taxon>Marinilabilia</taxon>
    </lineage>
</organism>
<dbReference type="InterPro" id="IPR018640">
    <property type="entry name" value="DUF2063"/>
</dbReference>
<dbReference type="Gene3D" id="1.10.150.690">
    <property type="entry name" value="DUF2063"/>
    <property type="match status" value="1"/>
</dbReference>
<dbReference type="Gene3D" id="3.90.930.50">
    <property type="match status" value="1"/>
</dbReference>
<comment type="caution">
    <text evidence="3">The sequence shown here is derived from an EMBL/GenBank/DDBJ whole genome shotgun (WGS) entry which is preliminary data.</text>
</comment>
<dbReference type="Pfam" id="PF22106">
    <property type="entry name" value="NGO1945_C"/>
    <property type="match status" value="1"/>
</dbReference>
<evidence type="ECO:0000259" key="2">
    <source>
        <dbReference type="Pfam" id="PF22106"/>
    </source>
</evidence>
<dbReference type="InterPro" id="IPR054098">
    <property type="entry name" value="NGO1945-like_C"/>
</dbReference>
<protein>
    <submittedName>
        <fullName evidence="3">Uncharacterized protein</fullName>
    </submittedName>
</protein>
<reference evidence="3 4" key="1">
    <citation type="submission" date="2018-07" db="EMBL/GenBank/DDBJ databases">
        <title>Freshwater and sediment microbial communities from various areas in North America, analyzing microbe dynamics in response to fracking.</title>
        <authorList>
            <person name="Lamendella R."/>
        </authorList>
    </citation>
    <scope>NUCLEOTIDE SEQUENCE [LARGE SCALE GENOMIC DNA]</scope>
    <source>
        <strain evidence="3 4">160A</strain>
    </source>
</reference>
<proteinExistence type="predicted"/>
<dbReference type="Pfam" id="PF09836">
    <property type="entry name" value="DUF2063"/>
    <property type="match status" value="1"/>
</dbReference>
<keyword evidence="4" id="KW-1185">Reference proteome</keyword>
<evidence type="ECO:0000313" key="3">
    <source>
        <dbReference type="EMBL" id="RCW38348.1"/>
    </source>
</evidence>
<dbReference type="InterPro" id="IPR044922">
    <property type="entry name" value="DUF2063_N_sf"/>
</dbReference>
<dbReference type="AlphaFoldDB" id="A0A368VB38"/>
<gene>
    <name evidence="3" type="ORF">DFO77_104106</name>
</gene>